<dbReference type="SMART" id="SM00857">
    <property type="entry name" value="Resolvase"/>
    <property type="match status" value="1"/>
</dbReference>
<dbReference type="SUPFAM" id="SSF53041">
    <property type="entry name" value="Resolvase-like"/>
    <property type="match status" value="1"/>
</dbReference>
<dbReference type="GO" id="GO:0000150">
    <property type="term" value="F:DNA strand exchange activity"/>
    <property type="evidence" value="ECO:0007669"/>
    <property type="project" value="InterPro"/>
</dbReference>
<dbReference type="GO" id="GO:0003677">
    <property type="term" value="F:DNA binding"/>
    <property type="evidence" value="ECO:0007669"/>
    <property type="project" value="UniProtKB-KW"/>
</dbReference>
<feature type="domain" description="Resolvase/invertase-type recombinase catalytic" evidence="3">
    <location>
        <begin position="5"/>
        <end position="147"/>
    </location>
</feature>
<dbReference type="InterPro" id="IPR006119">
    <property type="entry name" value="Resolv_N"/>
</dbReference>
<dbReference type="Gene3D" id="3.40.50.1390">
    <property type="entry name" value="Resolvase, N-terminal catalytic domain"/>
    <property type="match status" value="1"/>
</dbReference>
<dbReference type="AlphaFoldDB" id="A0A7H1MLD7"/>
<evidence type="ECO:0000256" key="2">
    <source>
        <dbReference type="ARBA" id="ARBA00023172"/>
    </source>
</evidence>
<dbReference type="Pfam" id="PF02796">
    <property type="entry name" value="HTH_7"/>
    <property type="match status" value="1"/>
</dbReference>
<evidence type="ECO:0000256" key="1">
    <source>
        <dbReference type="ARBA" id="ARBA00023125"/>
    </source>
</evidence>
<dbReference type="PROSITE" id="PS51736">
    <property type="entry name" value="RECOMBINASES_3"/>
    <property type="match status" value="1"/>
</dbReference>
<keyword evidence="2" id="KW-0233">DNA recombination</keyword>
<evidence type="ECO:0000313" key="4">
    <source>
        <dbReference type="EMBL" id="QNT64273.1"/>
    </source>
</evidence>
<dbReference type="RefSeq" id="WP_190275646.1">
    <property type="nucleotide sequence ID" value="NZ_CP043431.1"/>
</dbReference>
<proteinExistence type="predicted"/>
<protein>
    <submittedName>
        <fullName evidence="4">Recombinase family protein</fullName>
    </submittedName>
</protein>
<dbReference type="Gene3D" id="1.10.10.60">
    <property type="entry name" value="Homeodomain-like"/>
    <property type="match status" value="1"/>
</dbReference>
<dbReference type="Proteomes" id="UP000516446">
    <property type="component" value="Chromosome"/>
</dbReference>
<sequence length="203" mass="23118">MTKYVRIGYARVSLAEKQNLGLELQVRALKKSGCKTIFKEEVSGSLDERKQMQKAIDLSKDYSRQGYNVIFYIYKLDRLGSHSSRAIQIIEDLNKNGVEVVSIKEQFDTSTPVGVLQYQMLATFAEFELNTIRQRTKEGLEQARLNGKKLGRPTLSQSTKEQIIDLYSNSDFSVVDIAQQVNVGVSTIYKIIKISGINNRRKR</sequence>
<name>A0A7H1MLD7_9LACO</name>
<dbReference type="CDD" id="cd03768">
    <property type="entry name" value="SR_ResInv"/>
    <property type="match status" value="1"/>
</dbReference>
<dbReference type="InterPro" id="IPR050639">
    <property type="entry name" value="SSR_resolvase"/>
</dbReference>
<dbReference type="InterPro" id="IPR006120">
    <property type="entry name" value="Resolvase_HTH_dom"/>
</dbReference>
<dbReference type="PANTHER" id="PTHR30461">
    <property type="entry name" value="DNA-INVERTASE FROM LAMBDOID PROPHAGE"/>
    <property type="match status" value="1"/>
</dbReference>
<accession>A0A7H1MLD7</accession>
<keyword evidence="1" id="KW-0238">DNA-binding</keyword>
<organism evidence="4 5">
    <name type="scientific">Weissella koreensis</name>
    <dbReference type="NCBI Taxonomy" id="165096"/>
    <lineage>
        <taxon>Bacteria</taxon>
        <taxon>Bacillati</taxon>
        <taxon>Bacillota</taxon>
        <taxon>Bacilli</taxon>
        <taxon>Lactobacillales</taxon>
        <taxon>Lactobacillaceae</taxon>
        <taxon>Weissella</taxon>
    </lineage>
</organism>
<gene>
    <name evidence="4" type="ORF">FY536_02810</name>
</gene>
<dbReference type="EMBL" id="CP043431">
    <property type="protein sequence ID" value="QNT64273.1"/>
    <property type="molecule type" value="Genomic_DNA"/>
</dbReference>
<evidence type="ECO:0000259" key="3">
    <source>
        <dbReference type="PROSITE" id="PS51736"/>
    </source>
</evidence>
<keyword evidence="5" id="KW-1185">Reference proteome</keyword>
<dbReference type="InterPro" id="IPR036162">
    <property type="entry name" value="Resolvase-like_N_sf"/>
</dbReference>
<evidence type="ECO:0000313" key="5">
    <source>
        <dbReference type="Proteomes" id="UP000516446"/>
    </source>
</evidence>
<reference evidence="4 5" key="1">
    <citation type="submission" date="2019-08" db="EMBL/GenBank/DDBJ databases">
        <authorList>
            <person name="Chang H.C."/>
            <person name="Mun S.Y."/>
        </authorList>
    </citation>
    <scope>NUCLEOTIDE SEQUENCE [LARGE SCALE GENOMIC DNA]</scope>
    <source>
        <strain evidence="4 5">SK</strain>
    </source>
</reference>
<dbReference type="Pfam" id="PF00239">
    <property type="entry name" value="Resolvase"/>
    <property type="match status" value="1"/>
</dbReference>
<dbReference type="PANTHER" id="PTHR30461:SF2">
    <property type="entry name" value="SERINE RECOMBINASE PINE-RELATED"/>
    <property type="match status" value="1"/>
</dbReference>